<reference evidence="2" key="1">
    <citation type="journal article" date="2024" name="Proc. Natl. Acad. Sci. U.S.A.">
        <title>Extraordinary preservation of gene collinearity over three hundred million years revealed in homosporous lycophytes.</title>
        <authorList>
            <person name="Li C."/>
            <person name="Wickell D."/>
            <person name="Kuo L.Y."/>
            <person name="Chen X."/>
            <person name="Nie B."/>
            <person name="Liao X."/>
            <person name="Peng D."/>
            <person name="Ji J."/>
            <person name="Jenkins J."/>
            <person name="Williams M."/>
            <person name="Shu S."/>
            <person name="Plott C."/>
            <person name="Barry K."/>
            <person name="Rajasekar S."/>
            <person name="Grimwood J."/>
            <person name="Han X."/>
            <person name="Sun S."/>
            <person name="Hou Z."/>
            <person name="He W."/>
            <person name="Dai G."/>
            <person name="Sun C."/>
            <person name="Schmutz J."/>
            <person name="Leebens-Mack J.H."/>
            <person name="Li F.W."/>
            <person name="Wang L."/>
        </authorList>
    </citation>
    <scope>NUCLEOTIDE SEQUENCE [LARGE SCALE GENOMIC DNA]</scope>
    <source>
        <strain evidence="2">cv. PW_Plant_1</strain>
    </source>
</reference>
<dbReference type="EMBL" id="CM055110">
    <property type="protein sequence ID" value="KAJ7520655.1"/>
    <property type="molecule type" value="Genomic_DNA"/>
</dbReference>
<evidence type="ECO:0000313" key="1">
    <source>
        <dbReference type="EMBL" id="KAJ7520655.1"/>
    </source>
</evidence>
<accession>A0ACC2AT38</accession>
<gene>
    <name evidence="1" type="ORF">O6H91_19G015700</name>
</gene>
<keyword evidence="2" id="KW-1185">Reference proteome</keyword>
<protein>
    <submittedName>
        <fullName evidence="1">Uncharacterized protein</fullName>
    </submittedName>
</protein>
<sequence>MEGIVWQNLPEDLIEKVLATLPVSTLPKMRAVCKAWSSLILSQPFIELCARTCGRQDHLLCFTTVRTKCTLAAFNLASNNWQSSSLNFRGSKRPVVFVAAGAGLILLNDRFVDVSTYCLYNPFTRVWTELPPIPQAKGHSGPPLVAGIFERRDTKSYSLVVAGSNGYCRKSTHVFDSLTRTWQVSGSLPQIRGDLTDGIVCGSYLHALASLTKELLSFDIKQGIWIKRRISFPPLASYLHLTRCSGTLQLVALVDAAHIEDDQTIRIWELSQKGNEWQELGAMPADMCASLLQQCDGLHSFKCVGHGELVYFSTYDHSISRLQCITEALAMAPNYRVCGQPAMLCK</sequence>
<comment type="caution">
    <text evidence="1">The sequence shown here is derived from an EMBL/GenBank/DDBJ whole genome shotgun (WGS) entry which is preliminary data.</text>
</comment>
<dbReference type="Proteomes" id="UP001162992">
    <property type="component" value="Chromosome 19"/>
</dbReference>
<proteinExistence type="predicted"/>
<name>A0ACC2AT38_DIPCM</name>
<evidence type="ECO:0000313" key="2">
    <source>
        <dbReference type="Proteomes" id="UP001162992"/>
    </source>
</evidence>
<organism evidence="1 2">
    <name type="scientific">Diphasiastrum complanatum</name>
    <name type="common">Issler's clubmoss</name>
    <name type="synonym">Lycopodium complanatum</name>
    <dbReference type="NCBI Taxonomy" id="34168"/>
    <lineage>
        <taxon>Eukaryota</taxon>
        <taxon>Viridiplantae</taxon>
        <taxon>Streptophyta</taxon>
        <taxon>Embryophyta</taxon>
        <taxon>Tracheophyta</taxon>
        <taxon>Lycopodiopsida</taxon>
        <taxon>Lycopodiales</taxon>
        <taxon>Lycopodiaceae</taxon>
        <taxon>Lycopodioideae</taxon>
        <taxon>Diphasiastrum</taxon>
    </lineage>
</organism>